<keyword evidence="3 8" id="KW-0732">Signal</keyword>
<organism>
    <name type="scientific">Culex quinquefasciatus</name>
    <name type="common">Southern house mosquito</name>
    <name type="synonym">Culex pungens</name>
    <dbReference type="NCBI Taxonomy" id="7176"/>
    <lineage>
        <taxon>Eukaryota</taxon>
        <taxon>Metazoa</taxon>
        <taxon>Ecdysozoa</taxon>
        <taxon>Arthropoda</taxon>
        <taxon>Hexapoda</taxon>
        <taxon>Insecta</taxon>
        <taxon>Pterygota</taxon>
        <taxon>Neoptera</taxon>
        <taxon>Endopterygota</taxon>
        <taxon>Diptera</taxon>
        <taxon>Nematocera</taxon>
        <taxon>Culicoidea</taxon>
        <taxon>Culicidae</taxon>
        <taxon>Culicinae</taxon>
        <taxon>Culicini</taxon>
        <taxon>Culex</taxon>
        <taxon>Culex</taxon>
    </lineage>
</organism>
<dbReference type="VEuPathDB" id="VectorBase:CQUJHB001286"/>
<dbReference type="EnsemblMetazoa" id="CPIJ014063-RA">
    <property type="protein sequence ID" value="CPIJ014063-PA"/>
    <property type="gene ID" value="CPIJ014063"/>
</dbReference>
<name>B0X3D9_CULQU</name>
<reference evidence="10" key="2">
    <citation type="submission" date="2021-02" db="UniProtKB">
        <authorList>
            <consortium name="EnsemblMetazoa"/>
        </authorList>
    </citation>
    <scope>IDENTIFICATION</scope>
    <source>
        <strain evidence="10">JHB</strain>
    </source>
</reference>
<comment type="subunit">
    <text evidence="2">Homodimer.</text>
</comment>
<sequence length="519" mass="58230">MFILIFLQLLGSTSTTQRSFPPEFRFGVGTAAYQIEGGWNADGKGESTWDRLTHQRAELIADGSSGDVACDSYHQWRSDVQMVKELGVDVYRFSLSWSRILPNGTADFVNQPGIEYYSSLVDELLANGITPMVTLYHFELPQVLQDVGGWQNSVIVERFRDFADVVFERLGDRVKHWITFNEPAYFCESEVIMLVEFEPGVSNYICGHHLLQAHAEVVRLYRDSYKPIQQGSIGISLASMWYQPRSDSLDDLEASQWAMQFNLGWFAHPIFSTNGDYPQIMKDRVGSRLPKFSNEEIASIRGSADFFGLNFYSAKLVSKNPDKNPANPPSFDHDTGVLTSIDPSWATTESWILVVPSGMRSILNWVRLEYGNPPLWITENGVGTKLGTVDDQRVDFHNAYLNSLLDALGDGCNVTGQKFGLYHVDFGSENRTRYAKMSAKVYRNIVRTRRIDPEYRPLPDVIIPSKAKINSLYTSGTAARNSAVLPLSGAKTPSQPQPAAIRRCGHGEICKSERGKGFD</sequence>
<dbReference type="STRING" id="7176.B0X3D9"/>
<dbReference type="PANTHER" id="PTHR10353">
    <property type="entry name" value="GLYCOSYL HYDROLASE"/>
    <property type="match status" value="1"/>
</dbReference>
<feature type="chain" id="PRO_5014298152" evidence="8">
    <location>
        <begin position="16"/>
        <end position="519"/>
    </location>
</feature>
<dbReference type="AlphaFoldDB" id="B0X3D9"/>
<dbReference type="FunFam" id="3.20.20.80:FF:000013">
    <property type="entry name" value="lactase-phlorizin hydrolase"/>
    <property type="match status" value="1"/>
</dbReference>
<reference evidence="9" key="1">
    <citation type="submission" date="2007-03" db="EMBL/GenBank/DDBJ databases">
        <title>Annotation of Culex pipiens quinquefasciatus.</title>
        <authorList>
            <consortium name="The Broad Institute Genome Sequencing Platform"/>
            <person name="Atkinson P.W."/>
            <person name="Hemingway J."/>
            <person name="Christensen B.M."/>
            <person name="Higgs S."/>
            <person name="Kodira C."/>
            <person name="Hannick L."/>
            <person name="Megy K."/>
            <person name="O'Leary S."/>
            <person name="Pearson M."/>
            <person name="Haas B.J."/>
            <person name="Mauceli E."/>
            <person name="Wortman J.R."/>
            <person name="Lee N.H."/>
            <person name="Guigo R."/>
            <person name="Stanke M."/>
            <person name="Alvarado L."/>
            <person name="Amedeo P."/>
            <person name="Antoine C.H."/>
            <person name="Arensburger P."/>
            <person name="Bidwell S.L."/>
            <person name="Crawford M."/>
            <person name="Camaro F."/>
            <person name="Devon K."/>
            <person name="Engels R."/>
            <person name="Hammond M."/>
            <person name="Howarth C."/>
            <person name="Koehrsen M."/>
            <person name="Lawson D."/>
            <person name="Montgomery P."/>
            <person name="Nene V."/>
            <person name="Nusbaum C."/>
            <person name="Puiu D."/>
            <person name="Romero-Severson J."/>
            <person name="Severson D.W."/>
            <person name="Shumway M."/>
            <person name="Sisk P."/>
            <person name="Stolte C."/>
            <person name="Zeng Q."/>
            <person name="Eisenstadt E."/>
            <person name="Fraser-Liggett C."/>
            <person name="Strausberg R."/>
            <person name="Galagan J."/>
            <person name="Birren B."/>
            <person name="Collins F.H."/>
        </authorList>
    </citation>
    <scope>NUCLEOTIDE SEQUENCE [LARGE SCALE GENOMIC DNA]</scope>
    <source>
        <strain evidence="9">JHB</strain>
    </source>
</reference>
<dbReference type="eggNOG" id="KOG0626">
    <property type="taxonomic scope" value="Eukaryota"/>
</dbReference>
<dbReference type="InterPro" id="IPR017853">
    <property type="entry name" value="GH"/>
</dbReference>
<keyword evidence="11" id="KW-1185">Reference proteome</keyword>
<dbReference type="SUPFAM" id="SSF51445">
    <property type="entry name" value="(Trans)glycosidases"/>
    <property type="match status" value="1"/>
</dbReference>
<dbReference type="PROSITE" id="PS00653">
    <property type="entry name" value="GLYCOSYL_HYDROL_F1_2"/>
    <property type="match status" value="1"/>
</dbReference>
<dbReference type="InterPro" id="IPR001360">
    <property type="entry name" value="Glyco_hydro_1"/>
</dbReference>
<proteinExistence type="inferred from homology"/>
<dbReference type="HOGENOM" id="CLU_001859_1_3_1"/>
<dbReference type="Proteomes" id="UP000002320">
    <property type="component" value="Unassembled WGS sequence"/>
</dbReference>
<dbReference type="Pfam" id="PF00232">
    <property type="entry name" value="Glyco_hydro_1"/>
    <property type="match status" value="1"/>
</dbReference>
<dbReference type="VEuPathDB" id="VectorBase:CPIJ014063"/>
<evidence type="ECO:0000256" key="5">
    <source>
        <dbReference type="ARBA" id="ARBA00023180"/>
    </source>
</evidence>
<keyword evidence="5" id="KW-0325">Glycoprotein</keyword>
<dbReference type="GO" id="GO:0008422">
    <property type="term" value="F:beta-glucosidase activity"/>
    <property type="evidence" value="ECO:0007669"/>
    <property type="project" value="TreeGrafter"/>
</dbReference>
<dbReference type="EMBL" id="DS232312">
    <property type="protein sequence ID" value="EDS39831.1"/>
    <property type="molecule type" value="Genomic_DNA"/>
</dbReference>
<dbReference type="PRINTS" id="PR00131">
    <property type="entry name" value="GLHYDRLASE1"/>
</dbReference>
<evidence type="ECO:0000313" key="11">
    <source>
        <dbReference type="Proteomes" id="UP000002320"/>
    </source>
</evidence>
<keyword evidence="6" id="KW-0326">Glycosidase</keyword>
<gene>
    <name evidence="10" type="primary">6047053</name>
    <name evidence="9" type="ORF">CpipJ_CPIJ014063</name>
</gene>
<dbReference type="GO" id="GO:0005975">
    <property type="term" value="P:carbohydrate metabolic process"/>
    <property type="evidence" value="ECO:0007669"/>
    <property type="project" value="InterPro"/>
</dbReference>
<evidence type="ECO:0000256" key="7">
    <source>
        <dbReference type="RuleBase" id="RU003690"/>
    </source>
</evidence>
<dbReference type="Gene3D" id="3.20.20.80">
    <property type="entry name" value="Glycosidases"/>
    <property type="match status" value="1"/>
</dbReference>
<dbReference type="InterPro" id="IPR033132">
    <property type="entry name" value="GH_1_N_CS"/>
</dbReference>
<dbReference type="KEGG" id="cqu:CpipJ_CPIJ014063"/>
<protein>
    <submittedName>
        <fullName evidence="9">Glycoside hydrolase</fullName>
    </submittedName>
</protein>
<comment type="similarity">
    <text evidence="1 7">Belongs to the glycosyl hydrolase 1 family.</text>
</comment>
<evidence type="ECO:0000256" key="4">
    <source>
        <dbReference type="ARBA" id="ARBA00022801"/>
    </source>
</evidence>
<accession>B0X3D9</accession>
<evidence type="ECO:0000256" key="8">
    <source>
        <dbReference type="SAM" id="SignalP"/>
    </source>
</evidence>
<dbReference type="InParanoid" id="B0X3D9"/>
<evidence type="ECO:0000256" key="1">
    <source>
        <dbReference type="ARBA" id="ARBA00010838"/>
    </source>
</evidence>
<evidence type="ECO:0000256" key="3">
    <source>
        <dbReference type="ARBA" id="ARBA00022729"/>
    </source>
</evidence>
<evidence type="ECO:0000256" key="6">
    <source>
        <dbReference type="ARBA" id="ARBA00023295"/>
    </source>
</evidence>
<dbReference type="PANTHER" id="PTHR10353:SF36">
    <property type="entry name" value="LP05116P"/>
    <property type="match status" value="1"/>
</dbReference>
<dbReference type="OMA" id="VEQWITL"/>
<evidence type="ECO:0000256" key="2">
    <source>
        <dbReference type="ARBA" id="ARBA00011738"/>
    </source>
</evidence>
<dbReference type="OrthoDB" id="65569at2759"/>
<keyword evidence="4 9" id="KW-0378">Hydrolase</keyword>
<feature type="signal peptide" evidence="8">
    <location>
        <begin position="1"/>
        <end position="15"/>
    </location>
</feature>
<evidence type="ECO:0000313" key="10">
    <source>
        <dbReference type="EnsemblMetazoa" id="CPIJ014063-PA"/>
    </source>
</evidence>
<evidence type="ECO:0000313" key="9">
    <source>
        <dbReference type="EMBL" id="EDS39831.1"/>
    </source>
</evidence>